<keyword evidence="3 6" id="KW-0812">Transmembrane</keyword>
<feature type="transmembrane region" description="Helical" evidence="6">
    <location>
        <begin position="177"/>
        <end position="196"/>
    </location>
</feature>
<evidence type="ECO:0000313" key="8">
    <source>
        <dbReference type="EMBL" id="EOQ71445.1"/>
    </source>
</evidence>
<feature type="transmembrane region" description="Helical" evidence="6">
    <location>
        <begin position="147"/>
        <end position="165"/>
    </location>
</feature>
<comment type="subcellular location">
    <subcellularLocation>
        <location evidence="1">Membrane</location>
        <topology evidence="1">Multi-pass membrane protein</topology>
    </subcellularLocation>
</comment>
<dbReference type="PANTHER" id="PTHR32322:SF2">
    <property type="entry name" value="EAMA DOMAIN-CONTAINING PROTEIN"/>
    <property type="match status" value="1"/>
</dbReference>
<feature type="transmembrane region" description="Helical" evidence="6">
    <location>
        <begin position="264"/>
        <end position="285"/>
    </location>
</feature>
<feature type="transmembrane region" description="Helical" evidence="6">
    <location>
        <begin position="28"/>
        <end position="47"/>
    </location>
</feature>
<dbReference type="InterPro" id="IPR050638">
    <property type="entry name" value="AA-Vitamin_Transporters"/>
</dbReference>
<evidence type="ECO:0000256" key="1">
    <source>
        <dbReference type="ARBA" id="ARBA00004141"/>
    </source>
</evidence>
<sequence>MILILAAALSSVLVSILLKNLKRKGYQPLQMIAWNYASASLLCFLWFQPDIQHVSIQHTPWWLIIALGIILPSIFLCLAKSLEYAGIVKTELAQRLSVVLSLLAAYFLFHEQFNALKLWGIGLGIFAVLLVLFGQMNSFSNHQSRKAIFALLSVWCGYAAVDILLKYTSSLGLQFTLTLNLIFITAFILSISYLLVQKNQKWQFKSTLAGLVLGILNFLNIALYVKAHILLKDSPAIVFASMNILVVLLGIVSGVILYKEKLKWPTILGILLGISGVICLASAMAS</sequence>
<dbReference type="InterPro" id="IPR037185">
    <property type="entry name" value="EmrE-like"/>
</dbReference>
<dbReference type="AlphaFoldDB" id="R8YPX8"/>
<dbReference type="HOGENOM" id="CLU_062241_0_0_6"/>
<dbReference type="EMBL" id="APQM01000001">
    <property type="protein sequence ID" value="EOQ71445.1"/>
    <property type="molecule type" value="Genomic_DNA"/>
</dbReference>
<evidence type="ECO:0000256" key="4">
    <source>
        <dbReference type="ARBA" id="ARBA00022989"/>
    </source>
</evidence>
<evidence type="ECO:0000256" key="2">
    <source>
        <dbReference type="ARBA" id="ARBA00007362"/>
    </source>
</evidence>
<gene>
    <name evidence="8" type="ORF">F931_00511</name>
</gene>
<organism evidence="8 9">
    <name type="scientific">Acinetobacter pittii ANC 4050</name>
    <dbReference type="NCBI Taxonomy" id="1217691"/>
    <lineage>
        <taxon>Bacteria</taxon>
        <taxon>Pseudomonadati</taxon>
        <taxon>Pseudomonadota</taxon>
        <taxon>Gammaproteobacteria</taxon>
        <taxon>Moraxellales</taxon>
        <taxon>Moraxellaceae</taxon>
        <taxon>Acinetobacter</taxon>
        <taxon>Acinetobacter calcoaceticus/baumannii complex</taxon>
    </lineage>
</organism>
<feature type="transmembrane region" description="Helical" evidence="6">
    <location>
        <begin position="208"/>
        <end position="225"/>
    </location>
</feature>
<accession>R8YPX8</accession>
<keyword evidence="5 6" id="KW-0472">Membrane</keyword>
<comment type="similarity">
    <text evidence="2">Belongs to the EamA transporter family.</text>
</comment>
<dbReference type="Pfam" id="PF00892">
    <property type="entry name" value="EamA"/>
    <property type="match status" value="2"/>
</dbReference>
<dbReference type="PATRIC" id="fig|1217691.3.peg.507"/>
<evidence type="ECO:0000256" key="6">
    <source>
        <dbReference type="SAM" id="Phobius"/>
    </source>
</evidence>
<dbReference type="PANTHER" id="PTHR32322">
    <property type="entry name" value="INNER MEMBRANE TRANSPORTER"/>
    <property type="match status" value="1"/>
</dbReference>
<comment type="caution">
    <text evidence="8">The sequence shown here is derived from an EMBL/GenBank/DDBJ whole genome shotgun (WGS) entry which is preliminary data.</text>
</comment>
<feature type="domain" description="EamA" evidence="7">
    <location>
        <begin position="147"/>
        <end position="280"/>
    </location>
</feature>
<dbReference type="OrthoDB" id="1524053at2"/>
<keyword evidence="4 6" id="KW-1133">Transmembrane helix</keyword>
<protein>
    <recommendedName>
        <fullName evidence="7">EamA domain-containing protein</fullName>
    </recommendedName>
</protein>
<proteinExistence type="inferred from homology"/>
<evidence type="ECO:0000256" key="5">
    <source>
        <dbReference type="ARBA" id="ARBA00023136"/>
    </source>
</evidence>
<reference evidence="8 9" key="1">
    <citation type="submission" date="2013-02" db="EMBL/GenBank/DDBJ databases">
        <title>The Genome Sequence of Acinetobacter sp. ANC 4050.</title>
        <authorList>
            <consortium name="The Broad Institute Genome Sequencing Platform"/>
            <consortium name="The Broad Institute Genome Sequencing Center for Infectious Disease"/>
            <person name="Cerqueira G."/>
            <person name="Feldgarden M."/>
            <person name="Courvalin P."/>
            <person name="Perichon B."/>
            <person name="Grillot-Courvalin C."/>
            <person name="Clermont D."/>
            <person name="Rocha E."/>
            <person name="Yoon E.-J."/>
            <person name="Nemec A."/>
            <person name="Walker B."/>
            <person name="Young S.K."/>
            <person name="Zeng Q."/>
            <person name="Gargeya S."/>
            <person name="Fitzgerald M."/>
            <person name="Haas B."/>
            <person name="Abouelleil A."/>
            <person name="Alvarado L."/>
            <person name="Arachchi H.M."/>
            <person name="Berlin A.M."/>
            <person name="Chapman S.B."/>
            <person name="Dewar J."/>
            <person name="Goldberg J."/>
            <person name="Griggs A."/>
            <person name="Gujja S."/>
            <person name="Hansen M."/>
            <person name="Howarth C."/>
            <person name="Imamovic A."/>
            <person name="Larimer J."/>
            <person name="McCowan C."/>
            <person name="Murphy C."/>
            <person name="Neiman D."/>
            <person name="Pearson M."/>
            <person name="Priest M."/>
            <person name="Roberts A."/>
            <person name="Saif S."/>
            <person name="Shea T."/>
            <person name="Sisk P."/>
            <person name="Sykes S."/>
            <person name="Wortman J."/>
            <person name="Nusbaum C."/>
            <person name="Birren B."/>
        </authorList>
    </citation>
    <scope>NUCLEOTIDE SEQUENCE [LARGE SCALE GENOMIC DNA]</scope>
    <source>
        <strain evidence="8 9">ANC 4050</strain>
    </source>
</reference>
<feature type="transmembrane region" description="Helical" evidence="6">
    <location>
        <begin position="116"/>
        <end position="135"/>
    </location>
</feature>
<evidence type="ECO:0000256" key="3">
    <source>
        <dbReference type="ARBA" id="ARBA00022692"/>
    </source>
</evidence>
<feature type="transmembrane region" description="Helical" evidence="6">
    <location>
        <begin position="93"/>
        <end position="109"/>
    </location>
</feature>
<dbReference type="Gene3D" id="1.10.3730.20">
    <property type="match status" value="1"/>
</dbReference>
<evidence type="ECO:0000259" key="7">
    <source>
        <dbReference type="Pfam" id="PF00892"/>
    </source>
</evidence>
<dbReference type="Proteomes" id="UP000014024">
    <property type="component" value="Unassembled WGS sequence"/>
</dbReference>
<evidence type="ECO:0000313" key="9">
    <source>
        <dbReference type="Proteomes" id="UP000014024"/>
    </source>
</evidence>
<feature type="transmembrane region" description="Helical" evidence="6">
    <location>
        <begin position="237"/>
        <end position="258"/>
    </location>
</feature>
<dbReference type="RefSeq" id="WP_016140610.1">
    <property type="nucleotide sequence ID" value="NZ_KB976987.1"/>
</dbReference>
<dbReference type="SUPFAM" id="SSF103481">
    <property type="entry name" value="Multidrug resistance efflux transporter EmrE"/>
    <property type="match status" value="2"/>
</dbReference>
<name>R8YPX8_ACIPI</name>
<feature type="domain" description="EamA" evidence="7">
    <location>
        <begin position="2"/>
        <end position="132"/>
    </location>
</feature>
<dbReference type="InterPro" id="IPR000620">
    <property type="entry name" value="EamA_dom"/>
</dbReference>
<dbReference type="GO" id="GO:0016020">
    <property type="term" value="C:membrane"/>
    <property type="evidence" value="ECO:0007669"/>
    <property type="project" value="UniProtKB-SubCell"/>
</dbReference>
<feature type="transmembrane region" description="Helical" evidence="6">
    <location>
        <begin position="59"/>
        <end position="81"/>
    </location>
</feature>